<dbReference type="InterPro" id="IPR004788">
    <property type="entry name" value="Ribose5P_isomerase_type_A"/>
</dbReference>
<dbReference type="EC" id="5.3.1.6" evidence="4"/>
<dbReference type="EMBL" id="ABEU02000016">
    <property type="protein sequence ID" value="PNR37814.1"/>
    <property type="molecule type" value="Genomic_DNA"/>
</dbReference>
<dbReference type="GO" id="GO:0004751">
    <property type="term" value="F:ribose-5-phosphate isomerase activity"/>
    <property type="evidence" value="ECO:0007669"/>
    <property type="project" value="UniProtKB-EC"/>
</dbReference>
<dbReference type="Pfam" id="PF06026">
    <property type="entry name" value="Rib_5-P_isom_A"/>
    <property type="match status" value="1"/>
</dbReference>
<sequence>MCCCNLISPCAVLTMALPHFSPLALPSATATATLQHFREPFLDANPVCLAPTFGRVVKSSPPQVRSELRASAFLRGSGEGLLDQRRVGVGARRMDGSALEVHSAANYLKDAARQTVDYFVKSGMSVGLGTGHASGMAIAYIGERLRDGTLRDIICVPMSSASAAAAAQAGVPLTTFEDQPQLDVAFDDADMVQEGTLFAVIGRKGVEGRQSILKEKAIMQAAKQLVFIIDEKQFVGKLEGAVPVLIQQEDWLDVAEEIDDMFLGDAEVWRRPSFGEAGPLGGDNPLITPEGHFLLDVIFTTPITTAADVVENLETVPGVMGHGLVMDVAYAAAVASPTGMKLRTSLFKTAFTAME</sequence>
<keyword evidence="6" id="KW-0732">Signal</keyword>
<dbReference type="EnsemblPlants" id="Pp3c16_13350V3.2">
    <property type="protein sequence ID" value="Pp3c16_13350V3.2"/>
    <property type="gene ID" value="Pp3c16_13350"/>
</dbReference>
<dbReference type="KEGG" id="ppp:112293097"/>
<keyword evidence="9" id="KW-1185">Reference proteome</keyword>
<dbReference type="AlphaFoldDB" id="A0A2K1J8G3"/>
<evidence type="ECO:0000256" key="6">
    <source>
        <dbReference type="SAM" id="SignalP"/>
    </source>
</evidence>
<evidence type="ECO:0000256" key="3">
    <source>
        <dbReference type="ARBA" id="ARBA00008088"/>
    </source>
</evidence>
<reference evidence="7 9" key="1">
    <citation type="journal article" date="2008" name="Science">
        <title>The Physcomitrella genome reveals evolutionary insights into the conquest of land by plants.</title>
        <authorList>
            <person name="Rensing S."/>
            <person name="Lang D."/>
            <person name="Zimmer A."/>
            <person name="Terry A."/>
            <person name="Salamov A."/>
            <person name="Shapiro H."/>
            <person name="Nishiyama T."/>
            <person name="Perroud P.-F."/>
            <person name="Lindquist E."/>
            <person name="Kamisugi Y."/>
            <person name="Tanahashi T."/>
            <person name="Sakakibara K."/>
            <person name="Fujita T."/>
            <person name="Oishi K."/>
            <person name="Shin-I T."/>
            <person name="Kuroki Y."/>
            <person name="Toyoda A."/>
            <person name="Suzuki Y."/>
            <person name="Hashimoto A."/>
            <person name="Yamaguchi K."/>
            <person name="Sugano A."/>
            <person name="Kohara Y."/>
            <person name="Fujiyama A."/>
            <person name="Anterola A."/>
            <person name="Aoki S."/>
            <person name="Ashton N."/>
            <person name="Barbazuk W.B."/>
            <person name="Barker E."/>
            <person name="Bennetzen J."/>
            <person name="Bezanilla M."/>
            <person name="Blankenship R."/>
            <person name="Cho S.H."/>
            <person name="Dutcher S."/>
            <person name="Estelle M."/>
            <person name="Fawcett J.A."/>
            <person name="Gundlach H."/>
            <person name="Hanada K."/>
            <person name="Heyl A."/>
            <person name="Hicks K.A."/>
            <person name="Hugh J."/>
            <person name="Lohr M."/>
            <person name="Mayer K."/>
            <person name="Melkozernov A."/>
            <person name="Murata T."/>
            <person name="Nelson D."/>
            <person name="Pils B."/>
            <person name="Prigge M."/>
            <person name="Reiss B."/>
            <person name="Renner T."/>
            <person name="Rombauts S."/>
            <person name="Rushton P."/>
            <person name="Sanderfoot A."/>
            <person name="Schween G."/>
            <person name="Shiu S.-H."/>
            <person name="Stueber K."/>
            <person name="Theodoulou F.L."/>
            <person name="Tu H."/>
            <person name="Van de Peer Y."/>
            <person name="Verrier P.J."/>
            <person name="Waters E."/>
            <person name="Wood A."/>
            <person name="Yang L."/>
            <person name="Cove D."/>
            <person name="Cuming A."/>
            <person name="Hasebe M."/>
            <person name="Lucas S."/>
            <person name="Mishler D.B."/>
            <person name="Reski R."/>
            <person name="Grigoriev I."/>
            <person name="Quatrano R.S."/>
            <person name="Boore J.L."/>
        </authorList>
    </citation>
    <scope>NUCLEOTIDE SEQUENCE [LARGE SCALE GENOMIC DNA]</scope>
    <source>
        <strain evidence="8 9">cv. Gransden 2004</strain>
    </source>
</reference>
<gene>
    <name evidence="8" type="primary">LOC112293097</name>
    <name evidence="7" type="ORF">PHYPA_020923</name>
</gene>
<organism evidence="7">
    <name type="scientific">Physcomitrium patens</name>
    <name type="common">Spreading-leaved earth moss</name>
    <name type="synonym">Physcomitrella patens</name>
    <dbReference type="NCBI Taxonomy" id="3218"/>
    <lineage>
        <taxon>Eukaryota</taxon>
        <taxon>Viridiplantae</taxon>
        <taxon>Streptophyta</taxon>
        <taxon>Embryophyta</taxon>
        <taxon>Bryophyta</taxon>
        <taxon>Bryophytina</taxon>
        <taxon>Bryopsida</taxon>
        <taxon>Funariidae</taxon>
        <taxon>Funariales</taxon>
        <taxon>Funariaceae</taxon>
        <taxon>Physcomitrium</taxon>
    </lineage>
</organism>
<keyword evidence="5" id="KW-0413">Isomerase</keyword>
<dbReference type="GeneID" id="112293097"/>
<evidence type="ECO:0000256" key="5">
    <source>
        <dbReference type="ARBA" id="ARBA00023235"/>
    </source>
</evidence>
<dbReference type="SUPFAM" id="SSF75445">
    <property type="entry name" value="D-ribose-5-phosphate isomerase (RpiA), lid domain"/>
    <property type="match status" value="1"/>
</dbReference>
<name>A0A2K1J8G3_PHYPA</name>
<dbReference type="Gene3D" id="3.30.70.260">
    <property type="match status" value="1"/>
</dbReference>
<dbReference type="OrthoDB" id="1555531at2759"/>
<comment type="catalytic activity">
    <reaction evidence="1">
        <text>aldehydo-D-ribose 5-phosphate = D-ribulose 5-phosphate</text>
        <dbReference type="Rhea" id="RHEA:14657"/>
        <dbReference type="ChEBI" id="CHEBI:58121"/>
        <dbReference type="ChEBI" id="CHEBI:58273"/>
        <dbReference type="EC" id="5.3.1.6"/>
    </reaction>
</comment>
<dbReference type="RefSeq" id="XP_024397943.1">
    <property type="nucleotide sequence ID" value="XM_024542175.2"/>
</dbReference>
<evidence type="ECO:0000313" key="7">
    <source>
        <dbReference type="EMBL" id="PNR37814.1"/>
    </source>
</evidence>
<dbReference type="STRING" id="3218.A0A2K1J8G3"/>
<dbReference type="SUPFAM" id="SSF100950">
    <property type="entry name" value="NagB/RpiA/CoA transferase-like"/>
    <property type="match status" value="1"/>
</dbReference>
<accession>A0A2K1J8G3</accession>
<comment type="similarity">
    <text evidence="3">Belongs to the ribose 5-phosphate isomerase family.</text>
</comment>
<comment type="pathway">
    <text evidence="2">Carbohydrate degradation; pentose phosphate pathway; D-ribose 5-phosphate from D-ribulose 5-phosphate (non-oxidative stage): step 1/1.</text>
</comment>
<dbReference type="PANTHER" id="PTHR43748:SF1">
    <property type="entry name" value="RIBOSE-5-PHOSPHATE ISOMERASE 4, CHLOROPLASTIC-RELATED"/>
    <property type="match status" value="1"/>
</dbReference>
<proteinExistence type="inferred from homology"/>
<evidence type="ECO:0000256" key="4">
    <source>
        <dbReference type="ARBA" id="ARBA00011959"/>
    </source>
</evidence>
<reference evidence="7 9" key="2">
    <citation type="journal article" date="2018" name="Plant J.">
        <title>The Physcomitrella patens chromosome-scale assembly reveals moss genome structure and evolution.</title>
        <authorList>
            <person name="Lang D."/>
            <person name="Ullrich K.K."/>
            <person name="Murat F."/>
            <person name="Fuchs J."/>
            <person name="Jenkins J."/>
            <person name="Haas F.B."/>
            <person name="Piednoel M."/>
            <person name="Gundlach H."/>
            <person name="Van Bel M."/>
            <person name="Meyberg R."/>
            <person name="Vives C."/>
            <person name="Morata J."/>
            <person name="Symeonidi A."/>
            <person name="Hiss M."/>
            <person name="Muchero W."/>
            <person name="Kamisugi Y."/>
            <person name="Saleh O."/>
            <person name="Blanc G."/>
            <person name="Decker E.L."/>
            <person name="van Gessel N."/>
            <person name="Grimwood J."/>
            <person name="Hayes R.D."/>
            <person name="Graham S.W."/>
            <person name="Gunter L.E."/>
            <person name="McDaniel S.F."/>
            <person name="Hoernstein S.N.W."/>
            <person name="Larsson A."/>
            <person name="Li F.W."/>
            <person name="Perroud P.F."/>
            <person name="Phillips J."/>
            <person name="Ranjan P."/>
            <person name="Rokshar D.S."/>
            <person name="Rothfels C.J."/>
            <person name="Schneider L."/>
            <person name="Shu S."/>
            <person name="Stevenson D.W."/>
            <person name="Thummler F."/>
            <person name="Tillich M."/>
            <person name="Villarreal Aguilar J.C."/>
            <person name="Widiez T."/>
            <person name="Wong G.K."/>
            <person name="Wymore A."/>
            <person name="Zhang Y."/>
            <person name="Zimmer A.D."/>
            <person name="Quatrano R.S."/>
            <person name="Mayer K.F.X."/>
            <person name="Goodstein D."/>
            <person name="Casacuberta J.M."/>
            <person name="Vandepoele K."/>
            <person name="Reski R."/>
            <person name="Cuming A.C."/>
            <person name="Tuskan G.A."/>
            <person name="Maumus F."/>
            <person name="Salse J."/>
            <person name="Schmutz J."/>
            <person name="Rensing S.A."/>
        </authorList>
    </citation>
    <scope>NUCLEOTIDE SEQUENCE [LARGE SCALE GENOMIC DNA]</scope>
    <source>
        <strain evidence="8 9">cv. Gransden 2004</strain>
    </source>
</reference>
<evidence type="ECO:0000313" key="9">
    <source>
        <dbReference type="Proteomes" id="UP000006727"/>
    </source>
</evidence>
<dbReference type="Gramene" id="Pp3c16_13350V3.2">
    <property type="protein sequence ID" value="Pp3c16_13350V3.2"/>
    <property type="gene ID" value="Pp3c16_13350"/>
</dbReference>
<dbReference type="Gramene" id="Pp3c16_13350V3.1">
    <property type="protein sequence ID" value="Pp3c16_13350V3.1"/>
    <property type="gene ID" value="Pp3c16_13350"/>
</dbReference>
<evidence type="ECO:0000256" key="2">
    <source>
        <dbReference type="ARBA" id="ARBA00004988"/>
    </source>
</evidence>
<dbReference type="PaxDb" id="3218-PP1S15_182V6.1"/>
<reference evidence="8" key="3">
    <citation type="submission" date="2020-12" db="UniProtKB">
        <authorList>
            <consortium name="EnsemblPlants"/>
        </authorList>
    </citation>
    <scope>IDENTIFICATION</scope>
</reference>
<dbReference type="InterPro" id="IPR050262">
    <property type="entry name" value="Ribose-5P_isomerase"/>
</dbReference>
<dbReference type="PANTHER" id="PTHR43748">
    <property type="entry name" value="RIBOSE-5-PHOSPHATE ISOMERASE 3, CHLOROPLASTIC-RELATED"/>
    <property type="match status" value="1"/>
</dbReference>
<feature type="chain" id="PRO_5043158066" description="ribose-5-phosphate isomerase" evidence="6">
    <location>
        <begin position="17"/>
        <end position="355"/>
    </location>
</feature>
<dbReference type="UniPathway" id="UPA00115">
    <property type="reaction ID" value="UER00412"/>
</dbReference>
<dbReference type="Proteomes" id="UP000006727">
    <property type="component" value="Chromosome 16"/>
</dbReference>
<dbReference type="GO" id="GO:0009052">
    <property type="term" value="P:pentose-phosphate shunt, non-oxidative branch"/>
    <property type="evidence" value="ECO:0007669"/>
    <property type="project" value="InterPro"/>
</dbReference>
<evidence type="ECO:0000256" key="1">
    <source>
        <dbReference type="ARBA" id="ARBA00001713"/>
    </source>
</evidence>
<dbReference type="FunCoup" id="A0A2K1J8G3">
    <property type="interactions" value="1351"/>
</dbReference>
<feature type="signal peptide" evidence="6">
    <location>
        <begin position="1"/>
        <end position="16"/>
    </location>
</feature>
<dbReference type="InterPro" id="IPR037171">
    <property type="entry name" value="NagB/RpiA_transferase-like"/>
</dbReference>
<dbReference type="Gene3D" id="3.40.50.1360">
    <property type="match status" value="1"/>
</dbReference>
<dbReference type="EnsemblPlants" id="Pp3c16_13350V3.1">
    <property type="protein sequence ID" value="Pp3c16_13350V3.1"/>
    <property type="gene ID" value="Pp3c16_13350"/>
</dbReference>
<evidence type="ECO:0000313" key="8">
    <source>
        <dbReference type="EnsemblPlants" id="Pp3c16_13350V3.1"/>
    </source>
</evidence>
<protein>
    <recommendedName>
        <fullName evidence="4">ribose-5-phosphate isomerase</fullName>
        <ecNumber evidence="4">5.3.1.6</ecNumber>
    </recommendedName>
</protein>